<dbReference type="PANTHER" id="PTHR38123">
    <property type="entry name" value="CELL WALL SERINE-THREONINE-RICH GALACTOMANNOPROTEIN MP1 (AFU_ORTHOLOGUE AFUA_4G03240)"/>
    <property type="match status" value="1"/>
</dbReference>
<organism evidence="3 4">
    <name type="scientific">Septoria linicola</name>
    <dbReference type="NCBI Taxonomy" id="215465"/>
    <lineage>
        <taxon>Eukaryota</taxon>
        <taxon>Fungi</taxon>
        <taxon>Dikarya</taxon>
        <taxon>Ascomycota</taxon>
        <taxon>Pezizomycotina</taxon>
        <taxon>Dothideomycetes</taxon>
        <taxon>Dothideomycetidae</taxon>
        <taxon>Mycosphaerellales</taxon>
        <taxon>Mycosphaerellaceae</taxon>
        <taxon>Septoria</taxon>
    </lineage>
</organism>
<dbReference type="InterPro" id="IPR021054">
    <property type="entry name" value="Cell_wall_mannoprotein_1"/>
</dbReference>
<evidence type="ECO:0000313" key="3">
    <source>
        <dbReference type="EMBL" id="USW48313.1"/>
    </source>
</evidence>
<evidence type="ECO:0000313" key="4">
    <source>
        <dbReference type="Proteomes" id="UP001056384"/>
    </source>
</evidence>
<feature type="chain" id="PRO_5040127737" evidence="2">
    <location>
        <begin position="23"/>
        <end position="250"/>
    </location>
</feature>
<name>A0A9Q9ALI5_9PEZI</name>
<dbReference type="AlphaFoldDB" id="A0A9Q9ALI5"/>
<dbReference type="PANTHER" id="PTHR38123:SF6">
    <property type="entry name" value="CELL WALL SERINE-THREONINE-RICH GALACTOMANNOPROTEIN MP1 (AFU_ORTHOLOGUE AFUA_4G03240)"/>
    <property type="match status" value="1"/>
</dbReference>
<proteinExistence type="predicted"/>
<dbReference type="GO" id="GO:0005576">
    <property type="term" value="C:extracellular region"/>
    <property type="evidence" value="ECO:0007669"/>
    <property type="project" value="TreeGrafter"/>
</dbReference>
<feature type="region of interest" description="Disordered" evidence="1">
    <location>
        <begin position="198"/>
        <end position="217"/>
    </location>
</feature>
<keyword evidence="4" id="KW-1185">Reference proteome</keyword>
<protein>
    <submittedName>
        <fullName evidence="3">Cell wall mannoprotein</fullName>
    </submittedName>
</protein>
<dbReference type="Pfam" id="PF12296">
    <property type="entry name" value="HsbA"/>
    <property type="match status" value="1"/>
</dbReference>
<reference evidence="3" key="1">
    <citation type="submission" date="2022-06" db="EMBL/GenBank/DDBJ databases">
        <title>Complete genome sequences of two strains of the flax pathogen Septoria linicola.</title>
        <authorList>
            <person name="Lapalu N."/>
            <person name="Simon A."/>
            <person name="Demenou B."/>
            <person name="Paumier D."/>
            <person name="Guillot M.-P."/>
            <person name="Gout L."/>
            <person name="Valade R."/>
        </authorList>
    </citation>
    <scope>NUCLEOTIDE SEQUENCE</scope>
    <source>
        <strain evidence="3">SE15195</strain>
    </source>
</reference>
<feature type="signal peptide" evidence="2">
    <location>
        <begin position="1"/>
        <end position="22"/>
    </location>
</feature>
<dbReference type="Proteomes" id="UP001056384">
    <property type="component" value="Chromosome 1"/>
</dbReference>
<dbReference type="EMBL" id="CP099418">
    <property type="protein sequence ID" value="USW48313.1"/>
    <property type="molecule type" value="Genomic_DNA"/>
</dbReference>
<dbReference type="Gene3D" id="1.20.1280.140">
    <property type="match status" value="1"/>
</dbReference>
<evidence type="ECO:0000256" key="2">
    <source>
        <dbReference type="SAM" id="SignalP"/>
    </source>
</evidence>
<accession>A0A9Q9ALI5</accession>
<keyword evidence="2" id="KW-0732">Signal</keyword>
<evidence type="ECO:0000256" key="1">
    <source>
        <dbReference type="SAM" id="MobiDB-lite"/>
    </source>
</evidence>
<sequence length="250" mass="24341">MKFTAALFTVGALAVVRRQATGLAGNIAAITSATESVTTALQAYTGDIQQALAVNGATGEVLTAIQAAQSTADGLTSIDQDTALSLAGPIQDLATAVDASISALIEKQPTFSGAGLTEAVLTSLRTQQEASTMLTDTIVSKLPEALQETGRNLSQPAADSLARGIAAYEGGASGGASSAASSATSAAATSAASSAAATESASTPAAMPTAPSGTSATATSTYTPMMYTGAASQQVVGLGALALGAFVAVM</sequence>
<dbReference type="OrthoDB" id="2422134at2759"/>
<gene>
    <name evidence="3" type="ORF">Slin15195_G016320</name>
</gene>